<gene>
    <name evidence="3" type="ORF">RCC_10778</name>
</gene>
<proteinExistence type="predicted"/>
<feature type="compositionally biased region" description="Low complexity" evidence="1">
    <location>
        <begin position="24"/>
        <end position="39"/>
    </location>
</feature>
<dbReference type="GeneID" id="35605817"/>
<accession>A0A2D3VD94</accession>
<dbReference type="CDD" id="cd09917">
    <property type="entry name" value="F-box_SF"/>
    <property type="match status" value="1"/>
</dbReference>
<reference evidence="3 4" key="1">
    <citation type="submission" date="2016-03" db="EMBL/GenBank/DDBJ databases">
        <authorList>
            <person name="Ploux O."/>
        </authorList>
    </citation>
    <scope>NUCLEOTIDE SEQUENCE [LARGE SCALE GENOMIC DNA]</scope>
    <source>
        <strain evidence="3 4">URUG2</strain>
    </source>
</reference>
<organism evidence="3 4">
    <name type="scientific">Ramularia collo-cygni</name>
    <dbReference type="NCBI Taxonomy" id="112498"/>
    <lineage>
        <taxon>Eukaryota</taxon>
        <taxon>Fungi</taxon>
        <taxon>Dikarya</taxon>
        <taxon>Ascomycota</taxon>
        <taxon>Pezizomycotina</taxon>
        <taxon>Dothideomycetes</taxon>
        <taxon>Dothideomycetidae</taxon>
        <taxon>Mycosphaerellales</taxon>
        <taxon>Mycosphaerellaceae</taxon>
        <taxon>Ramularia</taxon>
    </lineage>
</organism>
<sequence length="301" mass="33974">MAQPTLINSARAGDTSMLGNATNQPLQQSAQPSPAAADTPSPPTRDPANKLFSVWELVENVLLHLTFNDLVRIQNVNRTFRSTAQSSKKLRQTLFLAPRAELQPKQWLYIKGWGEEISKLFSVPVDGTINRLDDSSIQRGFNAADRCIKQVERGILRKPIHHASPAVLNPLVFNKNDRGYYGFPAAPGWHRTLAGKKTKPPEATGEMLLTQPPVCELDLRINKYTSKYAMNNYFKVRNDAGLTVNDVLRELESHRQAGDETWVFFREDVWVVTQSEKNLFDERGADEWRELEASTNQMRGG</sequence>
<evidence type="ECO:0000313" key="4">
    <source>
        <dbReference type="Proteomes" id="UP000225277"/>
    </source>
</evidence>
<dbReference type="AlphaFoldDB" id="A0A2D3VD94"/>
<dbReference type="InterPro" id="IPR001810">
    <property type="entry name" value="F-box_dom"/>
</dbReference>
<protein>
    <recommendedName>
        <fullName evidence="2">F-box domain-containing protein</fullName>
    </recommendedName>
</protein>
<dbReference type="Pfam" id="PF00646">
    <property type="entry name" value="F-box"/>
    <property type="match status" value="1"/>
</dbReference>
<evidence type="ECO:0000256" key="1">
    <source>
        <dbReference type="SAM" id="MobiDB-lite"/>
    </source>
</evidence>
<dbReference type="Proteomes" id="UP000225277">
    <property type="component" value="Unassembled WGS sequence"/>
</dbReference>
<feature type="region of interest" description="Disordered" evidence="1">
    <location>
        <begin position="1"/>
        <end position="46"/>
    </location>
</feature>
<dbReference type="RefSeq" id="XP_023631773.1">
    <property type="nucleotide sequence ID" value="XM_023776005.1"/>
</dbReference>
<evidence type="ECO:0000259" key="2">
    <source>
        <dbReference type="Pfam" id="PF00646"/>
    </source>
</evidence>
<dbReference type="OrthoDB" id="3800738at2759"/>
<keyword evidence="4" id="KW-1185">Reference proteome</keyword>
<feature type="domain" description="F-box" evidence="2">
    <location>
        <begin position="56"/>
        <end position="90"/>
    </location>
</feature>
<evidence type="ECO:0000313" key="3">
    <source>
        <dbReference type="EMBL" id="CZT25050.1"/>
    </source>
</evidence>
<name>A0A2D3VD94_9PEZI</name>
<dbReference type="EMBL" id="FJUY01000024">
    <property type="protein sequence ID" value="CZT25050.1"/>
    <property type="molecule type" value="Genomic_DNA"/>
</dbReference>